<dbReference type="InterPro" id="IPR003777">
    <property type="entry name" value="XdhC_CoxI"/>
</dbReference>
<dbReference type="InterPro" id="IPR052698">
    <property type="entry name" value="MoCofactor_Util/Proc"/>
</dbReference>
<dbReference type="Proteomes" id="UP000460549">
    <property type="component" value="Unassembled WGS sequence"/>
</dbReference>
<sequence>MEKIYYEKLLEELKNGSIKRYTSLEGDTLGEESLNINNFKGRVLEENLTPPVHLVLFGAGHVGKALFHLARLQDIDITVIDSRDEILKQEDFPNAELIKVDYSNMDALKLNVYNPYFCIFTHGHFGDKACLEWCLKQKTEYVGMIGSKGKVKNTFEKLLKEGYTEEQLAKVHAPIGITIGGDTPQEIAVSIMAEIIQTYSSKPNRSVMDIELLKVLSKKEGVLCRIISKKGSAPRQIGTSMFVTKEKVYATVGGGALEKRVIEEALNLKENVMLKEYILNPQGDLNMICGGDEEILFQRIN</sequence>
<evidence type="ECO:0000313" key="4">
    <source>
        <dbReference type="Proteomes" id="UP000460549"/>
    </source>
</evidence>
<gene>
    <name evidence="3" type="ORF">FYJ80_00400</name>
</gene>
<feature type="domain" description="XdhC Rossmann" evidence="2">
    <location>
        <begin position="54"/>
        <end position="195"/>
    </location>
</feature>
<dbReference type="RefSeq" id="WP_154424149.1">
    <property type="nucleotide sequence ID" value="NZ_VUNN01000001.1"/>
</dbReference>
<dbReference type="SUPFAM" id="SSF51735">
    <property type="entry name" value="NAD(P)-binding Rossmann-fold domains"/>
    <property type="match status" value="1"/>
</dbReference>
<dbReference type="Gene3D" id="3.40.50.720">
    <property type="entry name" value="NAD(P)-binding Rossmann-like Domain"/>
    <property type="match status" value="1"/>
</dbReference>
<proteinExistence type="predicted"/>
<feature type="domain" description="XdhC- CoxI" evidence="1">
    <location>
        <begin position="218"/>
        <end position="268"/>
    </location>
</feature>
<dbReference type="InterPro" id="IPR036291">
    <property type="entry name" value="NAD(P)-bd_dom_sf"/>
</dbReference>
<name>A0A7X2PAF1_9SPIO</name>
<dbReference type="PANTHER" id="PTHR30388:SF6">
    <property type="entry name" value="XANTHINE DEHYDROGENASE SUBUNIT A-RELATED"/>
    <property type="match status" value="1"/>
</dbReference>
<keyword evidence="4" id="KW-1185">Reference proteome</keyword>
<dbReference type="PANTHER" id="PTHR30388">
    <property type="entry name" value="ALDEHYDE OXIDOREDUCTASE MOLYBDENUM COFACTOR ASSEMBLY PROTEIN"/>
    <property type="match status" value="1"/>
</dbReference>
<reference evidence="3 4" key="1">
    <citation type="submission" date="2019-08" db="EMBL/GenBank/DDBJ databases">
        <title>In-depth cultivation of the pig gut microbiome towards novel bacterial diversity and tailored functional studies.</title>
        <authorList>
            <person name="Wylensek D."/>
            <person name="Hitch T.C.A."/>
            <person name="Clavel T."/>
        </authorList>
    </citation>
    <scope>NUCLEOTIDE SEQUENCE [LARGE SCALE GENOMIC DNA]</scope>
    <source>
        <strain evidence="3 4">NM-380-WT-3C1</strain>
    </source>
</reference>
<accession>A0A7X2PAF1</accession>
<dbReference type="AlphaFoldDB" id="A0A7X2PAF1"/>
<evidence type="ECO:0000259" key="2">
    <source>
        <dbReference type="Pfam" id="PF13478"/>
    </source>
</evidence>
<dbReference type="InterPro" id="IPR027051">
    <property type="entry name" value="XdhC_Rossmann_dom"/>
</dbReference>
<comment type="caution">
    <text evidence="3">The sequence shown here is derived from an EMBL/GenBank/DDBJ whole genome shotgun (WGS) entry which is preliminary data.</text>
</comment>
<dbReference type="EMBL" id="VUNN01000001">
    <property type="protein sequence ID" value="MSU05247.1"/>
    <property type="molecule type" value="Genomic_DNA"/>
</dbReference>
<dbReference type="Pfam" id="PF02625">
    <property type="entry name" value="XdhC_CoxI"/>
    <property type="match status" value="1"/>
</dbReference>
<organism evidence="3 4">
    <name type="scientific">Bullifex porci</name>
    <dbReference type="NCBI Taxonomy" id="2606638"/>
    <lineage>
        <taxon>Bacteria</taxon>
        <taxon>Pseudomonadati</taxon>
        <taxon>Spirochaetota</taxon>
        <taxon>Spirochaetia</taxon>
        <taxon>Spirochaetales</taxon>
        <taxon>Spirochaetaceae</taxon>
        <taxon>Bullifex</taxon>
    </lineage>
</organism>
<evidence type="ECO:0000313" key="3">
    <source>
        <dbReference type="EMBL" id="MSU05247.1"/>
    </source>
</evidence>
<protein>
    <submittedName>
        <fullName evidence="3">XdhC and CoxI family protein</fullName>
    </submittedName>
</protein>
<evidence type="ECO:0000259" key="1">
    <source>
        <dbReference type="Pfam" id="PF02625"/>
    </source>
</evidence>
<dbReference type="Pfam" id="PF13478">
    <property type="entry name" value="XdhC_C"/>
    <property type="match status" value="1"/>
</dbReference>